<evidence type="ECO:0000313" key="2">
    <source>
        <dbReference type="Proteomes" id="UP000605986"/>
    </source>
</evidence>
<dbReference type="EMBL" id="JAADJG010000182">
    <property type="protein sequence ID" value="KAF4452577.1"/>
    <property type="molecule type" value="Genomic_DNA"/>
</dbReference>
<evidence type="ECO:0000313" key="1">
    <source>
        <dbReference type="EMBL" id="KAF4452577.1"/>
    </source>
</evidence>
<dbReference type="AlphaFoldDB" id="A0A8H4KLM7"/>
<gene>
    <name evidence="1" type="ORF">F53441_4596</name>
</gene>
<organism evidence="1 2">
    <name type="scientific">Fusarium austroafricanum</name>
    <dbReference type="NCBI Taxonomy" id="2364996"/>
    <lineage>
        <taxon>Eukaryota</taxon>
        <taxon>Fungi</taxon>
        <taxon>Dikarya</taxon>
        <taxon>Ascomycota</taxon>
        <taxon>Pezizomycotina</taxon>
        <taxon>Sordariomycetes</taxon>
        <taxon>Hypocreomycetidae</taxon>
        <taxon>Hypocreales</taxon>
        <taxon>Nectriaceae</taxon>
        <taxon>Fusarium</taxon>
        <taxon>Fusarium concolor species complex</taxon>
    </lineage>
</organism>
<protein>
    <submittedName>
        <fullName evidence="1">Uncharacterized protein</fullName>
    </submittedName>
</protein>
<reference evidence="1" key="1">
    <citation type="submission" date="2020-01" db="EMBL/GenBank/DDBJ databases">
        <title>Identification and distribution of gene clusters putatively required for synthesis of sphingolipid metabolism inhibitors in phylogenetically diverse species of the filamentous fungus Fusarium.</title>
        <authorList>
            <person name="Kim H.-S."/>
            <person name="Busman M."/>
            <person name="Brown D.W."/>
            <person name="Divon H."/>
            <person name="Uhlig S."/>
            <person name="Proctor R.H."/>
        </authorList>
    </citation>
    <scope>NUCLEOTIDE SEQUENCE</scope>
    <source>
        <strain evidence="1">NRRL 53441</strain>
    </source>
</reference>
<accession>A0A8H4KLM7</accession>
<sequence>MNKNDIQKKLNEAKGELEYIRRELPIMDAEEKELKVDERKMQAESNPDQKKLDEIGAQLIRSSDLQDTEMNEKESLQHNLDIAHAEQRNINRRSAKLDTKSLRLRETKIFAVQNFEDEPVQCAAKLKEVAEQLDDVERQRLQLDQEEQRLWKYIDGLREKLAALLENE</sequence>
<dbReference type="Proteomes" id="UP000605986">
    <property type="component" value="Unassembled WGS sequence"/>
</dbReference>
<comment type="caution">
    <text evidence="1">The sequence shown here is derived from an EMBL/GenBank/DDBJ whole genome shotgun (WGS) entry which is preliminary data.</text>
</comment>
<name>A0A8H4KLM7_9HYPO</name>
<proteinExistence type="predicted"/>
<keyword evidence="2" id="KW-1185">Reference proteome</keyword>